<feature type="non-terminal residue" evidence="2">
    <location>
        <position position="24"/>
    </location>
</feature>
<gene>
    <name evidence="2" type="ORF">TPAS_2293</name>
</gene>
<dbReference type="AlphaFoldDB" id="A0A1W1II65"/>
<dbReference type="Proteomes" id="UP000195985">
    <property type="component" value="Unassembled WGS sequence"/>
</dbReference>
<accession>A0A1W1II65</accession>
<organism evidence="2 3">
    <name type="scientific">Trichococcus pasteurii</name>
    <dbReference type="NCBI Taxonomy" id="43064"/>
    <lineage>
        <taxon>Bacteria</taxon>
        <taxon>Bacillati</taxon>
        <taxon>Bacillota</taxon>
        <taxon>Bacilli</taxon>
        <taxon>Lactobacillales</taxon>
        <taxon>Carnobacteriaceae</taxon>
        <taxon>Trichococcus</taxon>
    </lineage>
</organism>
<evidence type="ECO:0000256" key="1">
    <source>
        <dbReference type="SAM" id="MobiDB-lite"/>
    </source>
</evidence>
<evidence type="ECO:0000313" key="3">
    <source>
        <dbReference type="Proteomes" id="UP000195985"/>
    </source>
</evidence>
<sequence length="24" mass="2555">MKAHGSTVEGHWKLGNLSAEEESG</sequence>
<feature type="region of interest" description="Disordered" evidence="1">
    <location>
        <begin position="1"/>
        <end position="24"/>
    </location>
</feature>
<reference evidence="3" key="1">
    <citation type="submission" date="2016-04" db="EMBL/GenBank/DDBJ databases">
        <authorList>
            <person name="Strepis N."/>
        </authorList>
    </citation>
    <scope>NUCLEOTIDE SEQUENCE [LARGE SCALE GENOMIC DNA]</scope>
</reference>
<keyword evidence="3" id="KW-1185">Reference proteome</keyword>
<protein>
    <submittedName>
        <fullName evidence="2">Uncharacterized protein</fullName>
    </submittedName>
</protein>
<proteinExistence type="predicted"/>
<dbReference type="EMBL" id="FWEY01000007">
    <property type="protein sequence ID" value="SLM52599.1"/>
    <property type="molecule type" value="Genomic_DNA"/>
</dbReference>
<evidence type="ECO:0000313" key="2">
    <source>
        <dbReference type="EMBL" id="SLM52599.1"/>
    </source>
</evidence>
<name>A0A1W1II65_9LACT</name>